<dbReference type="FunFam" id="3.40.50.720:FF:000084">
    <property type="entry name" value="Short-chain dehydrogenase reductase"/>
    <property type="match status" value="1"/>
</dbReference>
<evidence type="ECO:0000313" key="6">
    <source>
        <dbReference type="Proteomes" id="UP000054485"/>
    </source>
</evidence>
<evidence type="ECO:0000313" key="5">
    <source>
        <dbReference type="EMBL" id="KIK40102.1"/>
    </source>
</evidence>
<dbReference type="Gene3D" id="3.40.50.720">
    <property type="entry name" value="NAD(P)-binding Rossmann-like Domain"/>
    <property type="match status" value="1"/>
</dbReference>
<dbReference type="CDD" id="cd05233">
    <property type="entry name" value="SDR_c"/>
    <property type="match status" value="1"/>
</dbReference>
<evidence type="ECO:0008006" key="7">
    <source>
        <dbReference type="Google" id="ProtNLM"/>
    </source>
</evidence>
<dbReference type="SUPFAM" id="SSF51735">
    <property type="entry name" value="NAD(P)-binding Rossmann-fold domains"/>
    <property type="match status" value="1"/>
</dbReference>
<dbReference type="HOGENOM" id="CLU_010194_2_10_1"/>
<proteinExistence type="inferred from homology"/>
<keyword evidence="3" id="KW-0560">Oxidoreductase</keyword>
<evidence type="ECO:0000256" key="4">
    <source>
        <dbReference type="RuleBase" id="RU000363"/>
    </source>
</evidence>
<dbReference type="STRING" id="930992.A0A0D0B0M3"/>
<keyword evidence="6" id="KW-1185">Reference proteome</keyword>
<dbReference type="GO" id="GO:0016491">
    <property type="term" value="F:oxidoreductase activity"/>
    <property type="evidence" value="ECO:0007669"/>
    <property type="project" value="UniProtKB-KW"/>
</dbReference>
<gene>
    <name evidence="5" type="ORF">CY34DRAFT_807530</name>
</gene>
<accession>A0A0D0B0M3</accession>
<sequence>MASLKVAVITGASSGIGRHSAIKLSSEGWSLALTARRLAQLEETRSLCANPDACILVAGDITGEAFVKSLFEETMKKFGRLDLLFNNAGLSDKARPIEEMPLEMFTSVVNVNLIASFLCTREAFKIFKQQEPTGGRIINNGSLAAHVPRPHSVAYATSKHAVHGLTKTIAIEGRKYNISVTQIDIGNAHTSMAAGHTLGALQPDGRRVVEPTFDPIHVADAVAHIASLPTSVTVLEMNIMATGAPYIGRG</sequence>
<dbReference type="PRINTS" id="PR00080">
    <property type="entry name" value="SDRFAMILY"/>
</dbReference>
<dbReference type="PANTHER" id="PTHR43669">
    <property type="entry name" value="5-KETO-D-GLUCONATE 5-REDUCTASE"/>
    <property type="match status" value="1"/>
</dbReference>
<dbReference type="PANTHER" id="PTHR43669:SF3">
    <property type="entry name" value="ALCOHOL DEHYDROGENASE, PUTATIVE (AFU_ORTHOLOGUE AFUA_3G03445)-RELATED"/>
    <property type="match status" value="1"/>
</dbReference>
<dbReference type="Pfam" id="PF00106">
    <property type="entry name" value="adh_short"/>
    <property type="match status" value="1"/>
</dbReference>
<dbReference type="PROSITE" id="PS00061">
    <property type="entry name" value="ADH_SHORT"/>
    <property type="match status" value="1"/>
</dbReference>
<protein>
    <recommendedName>
        <fullName evidence="7">NAD(P)-binding protein</fullName>
    </recommendedName>
</protein>
<dbReference type="AlphaFoldDB" id="A0A0D0B0M3"/>
<reference evidence="5 6" key="1">
    <citation type="submission" date="2014-04" db="EMBL/GenBank/DDBJ databases">
        <authorList>
            <consortium name="DOE Joint Genome Institute"/>
            <person name="Kuo A."/>
            <person name="Ruytinx J."/>
            <person name="Rineau F."/>
            <person name="Colpaert J."/>
            <person name="Kohler A."/>
            <person name="Nagy L.G."/>
            <person name="Floudas D."/>
            <person name="Copeland A."/>
            <person name="Barry K.W."/>
            <person name="Cichocki N."/>
            <person name="Veneault-Fourrey C."/>
            <person name="LaButti K."/>
            <person name="Lindquist E.A."/>
            <person name="Lipzen A."/>
            <person name="Lundell T."/>
            <person name="Morin E."/>
            <person name="Murat C."/>
            <person name="Sun H."/>
            <person name="Tunlid A."/>
            <person name="Henrissat B."/>
            <person name="Grigoriev I.V."/>
            <person name="Hibbett D.S."/>
            <person name="Martin F."/>
            <person name="Nordberg H.P."/>
            <person name="Cantor M.N."/>
            <person name="Hua S.X."/>
        </authorList>
    </citation>
    <scope>NUCLEOTIDE SEQUENCE [LARGE SCALE GENOMIC DNA]</scope>
    <source>
        <strain evidence="5 6">UH-Slu-Lm8-n1</strain>
    </source>
</reference>
<dbReference type="InParanoid" id="A0A0D0B0M3"/>
<evidence type="ECO:0000256" key="2">
    <source>
        <dbReference type="ARBA" id="ARBA00022857"/>
    </source>
</evidence>
<dbReference type="InterPro" id="IPR002347">
    <property type="entry name" value="SDR_fam"/>
</dbReference>
<dbReference type="InterPro" id="IPR036291">
    <property type="entry name" value="NAD(P)-bd_dom_sf"/>
</dbReference>
<evidence type="ECO:0000256" key="3">
    <source>
        <dbReference type="ARBA" id="ARBA00023002"/>
    </source>
</evidence>
<dbReference type="PRINTS" id="PR00081">
    <property type="entry name" value="GDHRDH"/>
</dbReference>
<evidence type="ECO:0000256" key="1">
    <source>
        <dbReference type="ARBA" id="ARBA00006484"/>
    </source>
</evidence>
<dbReference type="Proteomes" id="UP000054485">
    <property type="component" value="Unassembled WGS sequence"/>
</dbReference>
<dbReference type="OrthoDB" id="1933717at2759"/>
<keyword evidence="2" id="KW-0521">NADP</keyword>
<dbReference type="InterPro" id="IPR020904">
    <property type="entry name" value="Sc_DH/Rdtase_CS"/>
</dbReference>
<name>A0A0D0B0M3_9AGAM</name>
<comment type="similarity">
    <text evidence="1 4">Belongs to the short-chain dehydrogenases/reductases (SDR) family.</text>
</comment>
<organism evidence="5 6">
    <name type="scientific">Suillus luteus UH-Slu-Lm8-n1</name>
    <dbReference type="NCBI Taxonomy" id="930992"/>
    <lineage>
        <taxon>Eukaryota</taxon>
        <taxon>Fungi</taxon>
        <taxon>Dikarya</taxon>
        <taxon>Basidiomycota</taxon>
        <taxon>Agaricomycotina</taxon>
        <taxon>Agaricomycetes</taxon>
        <taxon>Agaricomycetidae</taxon>
        <taxon>Boletales</taxon>
        <taxon>Suillineae</taxon>
        <taxon>Suillaceae</taxon>
        <taxon>Suillus</taxon>
    </lineage>
</organism>
<reference evidence="6" key="2">
    <citation type="submission" date="2015-01" db="EMBL/GenBank/DDBJ databases">
        <title>Evolutionary Origins and Diversification of the Mycorrhizal Mutualists.</title>
        <authorList>
            <consortium name="DOE Joint Genome Institute"/>
            <consortium name="Mycorrhizal Genomics Consortium"/>
            <person name="Kohler A."/>
            <person name="Kuo A."/>
            <person name="Nagy L.G."/>
            <person name="Floudas D."/>
            <person name="Copeland A."/>
            <person name="Barry K.W."/>
            <person name="Cichocki N."/>
            <person name="Veneault-Fourrey C."/>
            <person name="LaButti K."/>
            <person name="Lindquist E.A."/>
            <person name="Lipzen A."/>
            <person name="Lundell T."/>
            <person name="Morin E."/>
            <person name="Murat C."/>
            <person name="Riley R."/>
            <person name="Ohm R."/>
            <person name="Sun H."/>
            <person name="Tunlid A."/>
            <person name="Henrissat B."/>
            <person name="Grigoriev I.V."/>
            <person name="Hibbett D.S."/>
            <person name="Martin F."/>
        </authorList>
    </citation>
    <scope>NUCLEOTIDE SEQUENCE [LARGE SCALE GENOMIC DNA]</scope>
    <source>
        <strain evidence="6">UH-Slu-Lm8-n1</strain>
    </source>
</reference>
<dbReference type="EMBL" id="KN835315">
    <property type="protein sequence ID" value="KIK40102.1"/>
    <property type="molecule type" value="Genomic_DNA"/>
</dbReference>